<dbReference type="InterPro" id="IPR043408">
    <property type="entry name" value="IQCK"/>
</dbReference>
<dbReference type="AlphaFoldDB" id="A0A096LSN0"/>
<dbReference type="Proteomes" id="UP000028760">
    <property type="component" value="Unassembled WGS sequence"/>
</dbReference>
<dbReference type="EMBL" id="AYCK01006914">
    <property type="status" value="NOT_ANNOTATED_CDS"/>
    <property type="molecule type" value="Genomic_DNA"/>
</dbReference>
<feature type="region of interest" description="Disordered" evidence="1">
    <location>
        <begin position="229"/>
        <end position="267"/>
    </location>
</feature>
<sequence length="267" mass="30505">MAGTDANTSLWEQICQEFEAEQPSPPKQKQKALVDDDHPTCTEPLSSTSGLKVVPHQKRPKTAETTPSPQNNERPVKRFLEKIVFPVLLPGLEALLREAQKAGAFERKVTRFLPCDFLTEYLYNQNPQRQGQDPVNFFDIPFVSDWLKEHPRPPIPLFLLLSEEEAALIVQSFWRGYKVRIRPDVQELRKFQKEQREKSDITTTVARFGLRQRSRRLFAMMKAAQAKKLDADVSAPQLSMNHTNQETPGTSEMQTINPGEETETSST</sequence>
<reference evidence="2" key="2">
    <citation type="submission" date="2025-08" db="UniProtKB">
        <authorList>
            <consortium name="Ensembl"/>
        </authorList>
    </citation>
    <scope>IDENTIFICATION</scope>
</reference>
<dbReference type="CDD" id="cd22969">
    <property type="entry name" value="DD_IQCK"/>
    <property type="match status" value="1"/>
</dbReference>
<protein>
    <recommendedName>
        <fullName evidence="4">IQ motif containing K</fullName>
    </recommendedName>
</protein>
<dbReference type="PROSITE" id="PS50096">
    <property type="entry name" value="IQ"/>
    <property type="match status" value="1"/>
</dbReference>
<dbReference type="STRING" id="48698.ENSPFOP00000022171"/>
<feature type="region of interest" description="Disordered" evidence="1">
    <location>
        <begin position="1"/>
        <end position="73"/>
    </location>
</feature>
<reference evidence="3" key="1">
    <citation type="submission" date="2013-10" db="EMBL/GenBank/DDBJ databases">
        <authorList>
            <person name="Schartl M."/>
            <person name="Warren W."/>
        </authorList>
    </citation>
    <scope>NUCLEOTIDE SEQUENCE [LARGE SCALE GENOMIC DNA]</scope>
    <source>
        <strain evidence="3">female</strain>
    </source>
</reference>
<dbReference type="Gene3D" id="1.20.890.10">
    <property type="entry name" value="cAMP-dependent protein kinase regulatory subunit, dimerization-anchoring domain"/>
    <property type="match status" value="1"/>
</dbReference>
<dbReference type="CDD" id="cd23767">
    <property type="entry name" value="IQCD"/>
    <property type="match status" value="1"/>
</dbReference>
<dbReference type="InterPro" id="IPR000048">
    <property type="entry name" value="IQ_motif_EF-hand-BS"/>
</dbReference>
<evidence type="ECO:0000313" key="3">
    <source>
        <dbReference type="Proteomes" id="UP000028760"/>
    </source>
</evidence>
<feature type="compositionally biased region" description="Polar residues" evidence="1">
    <location>
        <begin position="236"/>
        <end position="257"/>
    </location>
</feature>
<feature type="compositionally biased region" description="Polar residues" evidence="1">
    <location>
        <begin position="63"/>
        <end position="73"/>
    </location>
</feature>
<dbReference type="PANTHER" id="PTHR34927:SF1">
    <property type="entry name" value="IQ DOMAIN-CONTAINING PROTEIN K"/>
    <property type="match status" value="1"/>
</dbReference>
<evidence type="ECO:0008006" key="4">
    <source>
        <dbReference type="Google" id="ProtNLM"/>
    </source>
</evidence>
<keyword evidence="3" id="KW-1185">Reference proteome</keyword>
<feature type="compositionally biased region" description="Polar residues" evidence="1">
    <location>
        <begin position="1"/>
        <end position="11"/>
    </location>
</feature>
<evidence type="ECO:0000256" key="1">
    <source>
        <dbReference type="SAM" id="MobiDB-lite"/>
    </source>
</evidence>
<dbReference type="PANTHER" id="PTHR34927">
    <property type="entry name" value="IQ DOMAIN-CONTAINING PROTEIN K"/>
    <property type="match status" value="1"/>
</dbReference>
<dbReference type="OMA" id="EDKHIHQ"/>
<reference evidence="2" key="3">
    <citation type="submission" date="2025-09" db="UniProtKB">
        <authorList>
            <consortium name="Ensembl"/>
        </authorList>
    </citation>
    <scope>IDENTIFICATION</scope>
</reference>
<dbReference type="Ensembl" id="ENSPFOT00000022229.1">
    <property type="protein sequence ID" value="ENSPFOP00000022171.1"/>
    <property type="gene ID" value="ENSPFOG00000023104.1"/>
</dbReference>
<proteinExistence type="predicted"/>
<evidence type="ECO:0000313" key="2">
    <source>
        <dbReference type="Ensembl" id="ENSPFOP00000022171.1"/>
    </source>
</evidence>
<name>A0A096LSN0_POEFO</name>
<dbReference type="eggNOG" id="ENOG502RYCY">
    <property type="taxonomic scope" value="Eukaryota"/>
</dbReference>
<dbReference type="GeneTree" id="ENSGT00390000007907"/>
<organism evidence="2 3">
    <name type="scientific">Poecilia formosa</name>
    <name type="common">Amazon molly</name>
    <name type="synonym">Limia formosa</name>
    <dbReference type="NCBI Taxonomy" id="48698"/>
    <lineage>
        <taxon>Eukaryota</taxon>
        <taxon>Metazoa</taxon>
        <taxon>Chordata</taxon>
        <taxon>Craniata</taxon>
        <taxon>Vertebrata</taxon>
        <taxon>Euteleostomi</taxon>
        <taxon>Actinopterygii</taxon>
        <taxon>Neopterygii</taxon>
        <taxon>Teleostei</taxon>
        <taxon>Neoteleostei</taxon>
        <taxon>Acanthomorphata</taxon>
        <taxon>Ovalentaria</taxon>
        <taxon>Atherinomorphae</taxon>
        <taxon>Cyprinodontiformes</taxon>
        <taxon>Poeciliidae</taxon>
        <taxon>Poeciliinae</taxon>
        <taxon>Poecilia</taxon>
    </lineage>
</organism>
<accession>A0A096LSN0</accession>
<dbReference type="Pfam" id="PF00612">
    <property type="entry name" value="IQ"/>
    <property type="match status" value="1"/>
</dbReference>